<evidence type="ECO:0000256" key="3">
    <source>
        <dbReference type="SAM" id="SignalP"/>
    </source>
</evidence>
<dbReference type="EMBL" id="CAJFDI010000002">
    <property type="protein sequence ID" value="CAD5214375.1"/>
    <property type="molecule type" value="Genomic_DNA"/>
</dbReference>
<reference evidence="7" key="1">
    <citation type="submission" date="2016-11" db="UniProtKB">
        <authorList>
            <consortium name="WormBaseParasite"/>
        </authorList>
    </citation>
    <scope>IDENTIFICATION</scope>
</reference>
<evidence type="ECO:0000313" key="5">
    <source>
        <dbReference type="Proteomes" id="UP000095284"/>
    </source>
</evidence>
<organism evidence="5 7">
    <name type="scientific">Bursaphelenchus xylophilus</name>
    <name type="common">Pinewood nematode worm</name>
    <name type="synonym">Aphelenchoides xylophilus</name>
    <dbReference type="NCBI Taxonomy" id="6326"/>
    <lineage>
        <taxon>Eukaryota</taxon>
        <taxon>Metazoa</taxon>
        <taxon>Ecdysozoa</taxon>
        <taxon>Nematoda</taxon>
        <taxon>Chromadorea</taxon>
        <taxon>Rhabditida</taxon>
        <taxon>Tylenchina</taxon>
        <taxon>Tylenchomorpha</taxon>
        <taxon>Aphelenchoidea</taxon>
        <taxon>Aphelenchoididae</taxon>
        <taxon>Bursaphelenchus</taxon>
    </lineage>
</organism>
<protein>
    <submittedName>
        <fullName evidence="4">(pine wood nematode) hypothetical protein</fullName>
    </submittedName>
</protein>
<keyword evidence="2" id="KW-0472">Membrane</keyword>
<dbReference type="Pfam" id="PF04870">
    <property type="entry name" value="Moulting_cycle"/>
    <property type="match status" value="1"/>
</dbReference>
<feature type="transmembrane region" description="Helical" evidence="2">
    <location>
        <begin position="603"/>
        <end position="624"/>
    </location>
</feature>
<keyword evidence="6" id="KW-1185">Reference proteome</keyword>
<evidence type="ECO:0000313" key="6">
    <source>
        <dbReference type="Proteomes" id="UP000659654"/>
    </source>
</evidence>
<keyword evidence="2" id="KW-0812">Transmembrane</keyword>
<feature type="region of interest" description="Disordered" evidence="1">
    <location>
        <begin position="32"/>
        <end position="54"/>
    </location>
</feature>
<dbReference type="Proteomes" id="UP000095284">
    <property type="component" value="Unplaced"/>
</dbReference>
<gene>
    <name evidence="4" type="ORF">BXYJ_LOCUS3498</name>
</gene>
<dbReference type="AlphaFoldDB" id="A0A1I7RVW3"/>
<dbReference type="PANTHER" id="PTHR21523">
    <property type="match status" value="1"/>
</dbReference>
<feature type="transmembrane region" description="Helical" evidence="2">
    <location>
        <begin position="636"/>
        <end position="659"/>
    </location>
</feature>
<dbReference type="WBParaSite" id="BXY_0487600.1">
    <property type="protein sequence ID" value="BXY_0487600.1"/>
    <property type="gene ID" value="BXY_0487600"/>
</dbReference>
<dbReference type="PANTHER" id="PTHR21523:SF37">
    <property type="entry name" value="MLT-TEN (MLT-10) RELATED"/>
    <property type="match status" value="1"/>
</dbReference>
<feature type="compositionally biased region" description="Polar residues" evidence="1">
    <location>
        <begin position="36"/>
        <end position="52"/>
    </location>
</feature>
<feature type="signal peptide" evidence="3">
    <location>
        <begin position="1"/>
        <end position="20"/>
    </location>
</feature>
<accession>A0A1I7RVW3</accession>
<evidence type="ECO:0000256" key="1">
    <source>
        <dbReference type="SAM" id="MobiDB-lite"/>
    </source>
</evidence>
<feature type="chain" id="PRO_5035359505" evidence="3">
    <location>
        <begin position="21"/>
        <end position="715"/>
    </location>
</feature>
<name>A0A1I7RVW3_BURXY</name>
<dbReference type="SMR" id="A0A1I7RVW3"/>
<dbReference type="InterPro" id="IPR006954">
    <property type="entry name" value="Mlt-10-like"/>
</dbReference>
<evidence type="ECO:0000256" key="2">
    <source>
        <dbReference type="SAM" id="Phobius"/>
    </source>
</evidence>
<feature type="transmembrane region" description="Helical" evidence="2">
    <location>
        <begin position="665"/>
        <end position="685"/>
    </location>
</feature>
<feature type="transmembrane region" description="Helical" evidence="2">
    <location>
        <begin position="557"/>
        <end position="583"/>
    </location>
</feature>
<dbReference type="eggNOG" id="ENOG502SC9C">
    <property type="taxonomic scope" value="Eukaryota"/>
</dbReference>
<keyword evidence="3" id="KW-0732">Signal</keyword>
<proteinExistence type="predicted"/>
<reference evidence="4" key="2">
    <citation type="submission" date="2020-09" db="EMBL/GenBank/DDBJ databases">
        <authorList>
            <person name="Kikuchi T."/>
        </authorList>
    </citation>
    <scope>NUCLEOTIDE SEQUENCE</scope>
    <source>
        <strain evidence="4">Ka4C1</strain>
    </source>
</reference>
<keyword evidence="2" id="KW-1133">Transmembrane helix</keyword>
<dbReference type="EMBL" id="CAJFCV020000002">
    <property type="protein sequence ID" value="CAG9094783.1"/>
    <property type="molecule type" value="Genomic_DNA"/>
</dbReference>
<evidence type="ECO:0000313" key="7">
    <source>
        <dbReference type="WBParaSite" id="BXY_0487600.1"/>
    </source>
</evidence>
<evidence type="ECO:0000313" key="4">
    <source>
        <dbReference type="EMBL" id="CAD5214375.1"/>
    </source>
</evidence>
<dbReference type="Proteomes" id="UP000659654">
    <property type="component" value="Unassembled WGS sequence"/>
</dbReference>
<dbReference type="OrthoDB" id="5917548at2759"/>
<sequence length="715" mass="80720">MRCVNYYFVLGMILLEVVVSLPRLHQHRPKLKLSKPTVSTTSGPVKSSTVPTDDTRRTTFDGKVLDVPITDHHALELREKWVATALSSLMSAVADRKLKKHPSKLVKKEFARCSDKADSVHKHAKCVKSLMDNKILPKLRDIVHHPNRPSRFERYRYSINERWKNGFKIARRKRAIRSHKRAYYALHSNIEKPTPMGAIARVIMEDVLKKKNKTNVDDWKKTVEKLKNVGELRSKKRKETEDVSEETLQQLSLNGLKKHVMKGQESDVDLLDVFKDEQKLRDYLKKRKEKPKDTSEKIFGLIREGLKLAYMMSPNGTKNSTDDFDDKSMKLMSPRFFGLVPEAKEKNELEFLSPSLFALHNQGEGLENLTSLPTLLKNVIGKDQDLWLNLIMEVSGVNDQAETVRKIVEEVEEPKDFMQQYKREIVNENGVPLYWTEGNITEKYGKEEQRKIETGRRLAASYSKDQLREFNTTGYSFLTHAQLDLLYGPHSPYNDSEAHRRLTSLNHSKLHDYLEANIRHAAEDANLFNLRQNDFVVGSPFVLTSIIGRPDIASNSLILSPLVLTPAILSPAVLGGVVLSPWLFVPVVLSPRILGCLVLSPYAFSPIILTPFALHPVILSPGIFDPLILSPILLNPYVLSPLVFTPIILSPLCMAPLILSPTVGGPLILSPFVLNPLILSPMALGGVIMSPYALSPLVFSPLFAFVALLSPSWLS</sequence>
<dbReference type="Proteomes" id="UP000582659">
    <property type="component" value="Unassembled WGS sequence"/>
</dbReference>
<feature type="transmembrane region" description="Helical" evidence="2">
    <location>
        <begin position="692"/>
        <end position="714"/>
    </location>
</feature>